<comment type="caution">
    <text evidence="1">The sequence shown here is derived from an EMBL/GenBank/DDBJ whole genome shotgun (WGS) entry which is preliminary data.</text>
</comment>
<proteinExistence type="predicted"/>
<accession>A0ABU3AE85</accession>
<dbReference type="Pfam" id="PF01663">
    <property type="entry name" value="Phosphodiest"/>
    <property type="match status" value="1"/>
</dbReference>
<protein>
    <submittedName>
        <fullName evidence="1">Alkaline phosphatase family protein</fullName>
    </submittedName>
</protein>
<organism evidence="1 2">
    <name type="scientific">Croceitalea rosinachiae</name>
    <dbReference type="NCBI Taxonomy" id="3075596"/>
    <lineage>
        <taxon>Bacteria</taxon>
        <taxon>Pseudomonadati</taxon>
        <taxon>Bacteroidota</taxon>
        <taxon>Flavobacteriia</taxon>
        <taxon>Flavobacteriales</taxon>
        <taxon>Flavobacteriaceae</taxon>
        <taxon>Croceitalea</taxon>
    </lineage>
</organism>
<reference evidence="1 2" key="1">
    <citation type="submission" date="2023-09" db="EMBL/GenBank/DDBJ databases">
        <authorList>
            <person name="Rey-Velasco X."/>
        </authorList>
    </citation>
    <scope>NUCLEOTIDE SEQUENCE [LARGE SCALE GENOMIC DNA]</scope>
    <source>
        <strain evidence="1 2">F388</strain>
    </source>
</reference>
<dbReference type="RefSeq" id="WP_311353236.1">
    <property type="nucleotide sequence ID" value="NZ_JAVRHR010000006.1"/>
</dbReference>
<dbReference type="EMBL" id="JAVRHR010000006">
    <property type="protein sequence ID" value="MDT0608501.1"/>
    <property type="molecule type" value="Genomic_DNA"/>
</dbReference>
<dbReference type="SUPFAM" id="SSF53649">
    <property type="entry name" value="Alkaline phosphatase-like"/>
    <property type="match status" value="1"/>
</dbReference>
<dbReference type="PANTHER" id="PTHR10151:SF120">
    <property type="entry name" value="BIS(5'-ADENOSYL)-TRIPHOSPHATASE"/>
    <property type="match status" value="1"/>
</dbReference>
<dbReference type="InterPro" id="IPR023116">
    <property type="entry name" value="Phosphonoacetate_hydro_insert"/>
</dbReference>
<dbReference type="Gene3D" id="3.40.720.10">
    <property type="entry name" value="Alkaline Phosphatase, subunit A"/>
    <property type="match status" value="1"/>
</dbReference>
<evidence type="ECO:0000313" key="2">
    <source>
        <dbReference type="Proteomes" id="UP001255246"/>
    </source>
</evidence>
<name>A0ABU3AE85_9FLAO</name>
<keyword evidence="2" id="KW-1185">Reference proteome</keyword>
<dbReference type="InterPro" id="IPR002591">
    <property type="entry name" value="Phosphodiest/P_Trfase"/>
</dbReference>
<dbReference type="InterPro" id="IPR017850">
    <property type="entry name" value="Alkaline_phosphatase_core_sf"/>
</dbReference>
<gene>
    <name evidence="1" type="ORF">RM706_15795</name>
</gene>
<evidence type="ECO:0000313" key="1">
    <source>
        <dbReference type="EMBL" id="MDT0608501.1"/>
    </source>
</evidence>
<dbReference type="PANTHER" id="PTHR10151">
    <property type="entry name" value="ECTONUCLEOTIDE PYROPHOSPHATASE/PHOSPHODIESTERASE"/>
    <property type="match status" value="1"/>
</dbReference>
<dbReference type="Proteomes" id="UP001255246">
    <property type="component" value="Unassembled WGS sequence"/>
</dbReference>
<sequence>MAEKPADMRKTVVINVVGLTNRLIGEHTPFIKSFLEKGKHSLIKPVLPAVTCTAQSTYLTGKWPSEHGIVANGWYYKYECEVKFWKQSNKLVQAPKLWEKLKQKDSNFTCSNMFWWYNMYSTVDFSVTPRPNYLADGRKIPDVYSHPADLRDTLQNKLGTFPLFNFWGPKTSIKSSQWIADATIETDKLHDSTLTLVYLPHLDYNLQRYGNDFDLISKDLNEIDTVVKDLVIYFESKSSQVVLLSEYGITDVNNPIHLNRVLRKNGYLKIREERGLELLDAGASEAFAVADHQISHIYVKDKSKIEGVKSILETINGIETVFEKSEINQIDLNHERTGDLVAIADADSWFTYYFWNDDQKAPDFARMVDIHKKPGYDPVEMLTDPKDKLVLFKVLYKLLKKKLGFRTVMDIIPLNADLIKGSHGRIPDDKEDYPIFISNNKKYNGKEEIKAIDVFQILEQLLNHPK</sequence>
<dbReference type="Gene3D" id="3.30.1360.110">
    <property type="entry name" value="Domain 2, Phosphonoacetate Hydrolase"/>
    <property type="match status" value="1"/>
</dbReference>